<dbReference type="Gene3D" id="3.50.50.60">
    <property type="entry name" value="FAD/NAD(P)-binding domain"/>
    <property type="match status" value="1"/>
</dbReference>
<dbReference type="OrthoDB" id="6479369at2759"/>
<dbReference type="Proteomes" id="UP000677054">
    <property type="component" value="Unassembled WGS sequence"/>
</dbReference>
<sequence length="388" mass="44429">MELRRFVDFLAPLLCFLGYLEGTTDNQLSNQATIHEYCIVGAGPAGLQLGYFLQQTGRDYVIYDKADRPGSFYQRYPRHRMLISINKRFTGRKNRLFNERHDWNSLLSHDDSLRFPLYSKEFFPHSVAKLSFVFCNYFGRDDRCSTPFQRFVGPMSTLASPAGVLIVATGWSKPYRLRIPGSEYMENYSDFDVNPRKYEGKSVLIIGRGAPRTGSYRDIWRPLGVNNAIVDTYQLKSLDGLLEGDINRFKLIRKNGKIYVTPDFDGQYNTANLLRVKPDGENAIDNFPLRLPYDHVIACLGFVVDGSIFHKLSLVSLGKVRVWLKISSPESCRTSTSIVDEGPNGAQILLWKVKTSKDCYRRKYYSLEYFRPNRERLGGNVPGRGAEQ</sequence>
<dbReference type="PANTHER" id="PTHR43539:SF23">
    <property type="entry name" value="FAD-DEPENDENT OXIDOREDUCTASE DOMAIN-CONTAINING PROTEIN 2"/>
    <property type="match status" value="1"/>
</dbReference>
<dbReference type="GO" id="GO:0036503">
    <property type="term" value="P:ERAD pathway"/>
    <property type="evidence" value="ECO:0007669"/>
    <property type="project" value="TreeGrafter"/>
</dbReference>
<organism evidence="3">
    <name type="scientific">Darwinula stevensoni</name>
    <dbReference type="NCBI Taxonomy" id="69355"/>
    <lineage>
        <taxon>Eukaryota</taxon>
        <taxon>Metazoa</taxon>
        <taxon>Ecdysozoa</taxon>
        <taxon>Arthropoda</taxon>
        <taxon>Crustacea</taxon>
        <taxon>Oligostraca</taxon>
        <taxon>Ostracoda</taxon>
        <taxon>Podocopa</taxon>
        <taxon>Podocopida</taxon>
        <taxon>Darwinulocopina</taxon>
        <taxon>Darwinuloidea</taxon>
        <taxon>Darwinulidae</taxon>
        <taxon>Darwinula</taxon>
    </lineage>
</organism>
<evidence type="ECO:0000256" key="1">
    <source>
        <dbReference type="ARBA" id="ARBA00023002"/>
    </source>
</evidence>
<dbReference type="GO" id="GO:0005788">
    <property type="term" value="C:endoplasmic reticulum lumen"/>
    <property type="evidence" value="ECO:0007669"/>
    <property type="project" value="TreeGrafter"/>
</dbReference>
<name>A0A7R9AEC0_9CRUS</name>
<dbReference type="GO" id="GO:0004497">
    <property type="term" value="F:monooxygenase activity"/>
    <property type="evidence" value="ECO:0007669"/>
    <property type="project" value="TreeGrafter"/>
</dbReference>
<dbReference type="EMBL" id="CAJPEV010004709">
    <property type="protein sequence ID" value="CAG0902198.1"/>
    <property type="molecule type" value="Genomic_DNA"/>
</dbReference>
<evidence type="ECO:0000256" key="2">
    <source>
        <dbReference type="SAM" id="SignalP"/>
    </source>
</evidence>
<keyword evidence="1" id="KW-0560">Oxidoreductase</keyword>
<gene>
    <name evidence="3" type="ORF">DSTB1V02_LOCUS12435</name>
</gene>
<dbReference type="SUPFAM" id="SSF51905">
    <property type="entry name" value="FAD/NAD(P)-binding domain"/>
    <property type="match status" value="1"/>
</dbReference>
<keyword evidence="2" id="KW-0732">Signal</keyword>
<proteinExistence type="predicted"/>
<accession>A0A7R9AEC0</accession>
<dbReference type="AlphaFoldDB" id="A0A7R9AEC0"/>
<dbReference type="PANTHER" id="PTHR43539">
    <property type="entry name" value="FLAVIN-BINDING MONOOXYGENASE-LIKE PROTEIN (AFU_ORTHOLOGUE AFUA_4G09220)"/>
    <property type="match status" value="1"/>
</dbReference>
<feature type="signal peptide" evidence="2">
    <location>
        <begin position="1"/>
        <end position="22"/>
    </location>
</feature>
<dbReference type="EMBL" id="LR904226">
    <property type="protein sequence ID" value="CAD7252679.1"/>
    <property type="molecule type" value="Genomic_DNA"/>
</dbReference>
<evidence type="ECO:0008006" key="5">
    <source>
        <dbReference type="Google" id="ProtNLM"/>
    </source>
</evidence>
<protein>
    <recommendedName>
        <fullName evidence="5">FAD/NAD(P)-binding domain-containing protein</fullName>
    </recommendedName>
</protein>
<evidence type="ECO:0000313" key="3">
    <source>
        <dbReference type="EMBL" id="CAD7252679.1"/>
    </source>
</evidence>
<evidence type="ECO:0000313" key="4">
    <source>
        <dbReference type="Proteomes" id="UP000677054"/>
    </source>
</evidence>
<dbReference type="GO" id="GO:0050660">
    <property type="term" value="F:flavin adenine dinucleotide binding"/>
    <property type="evidence" value="ECO:0007669"/>
    <property type="project" value="TreeGrafter"/>
</dbReference>
<reference evidence="3" key="1">
    <citation type="submission" date="2020-11" db="EMBL/GenBank/DDBJ databases">
        <authorList>
            <person name="Tran Van P."/>
        </authorList>
    </citation>
    <scope>NUCLEOTIDE SEQUENCE</scope>
</reference>
<keyword evidence="4" id="KW-1185">Reference proteome</keyword>
<dbReference type="Pfam" id="PF13738">
    <property type="entry name" value="Pyr_redox_3"/>
    <property type="match status" value="1"/>
</dbReference>
<dbReference type="InterPro" id="IPR036188">
    <property type="entry name" value="FAD/NAD-bd_sf"/>
</dbReference>
<feature type="chain" id="PRO_5036209841" description="FAD/NAD(P)-binding domain-containing protein" evidence="2">
    <location>
        <begin position="23"/>
        <end position="388"/>
    </location>
</feature>
<dbReference type="InterPro" id="IPR050982">
    <property type="entry name" value="Auxin_biosynth/cation_transpt"/>
</dbReference>